<organism evidence="2 3">
    <name type="scientific">Streptomyces nigrescens</name>
    <dbReference type="NCBI Taxonomy" id="1920"/>
    <lineage>
        <taxon>Bacteria</taxon>
        <taxon>Bacillati</taxon>
        <taxon>Actinomycetota</taxon>
        <taxon>Actinomycetes</taxon>
        <taxon>Kitasatosporales</taxon>
        <taxon>Streptomycetaceae</taxon>
        <taxon>Streptomyces</taxon>
    </lineage>
</organism>
<keyword evidence="3" id="KW-1185">Reference proteome</keyword>
<evidence type="ECO:0000313" key="2">
    <source>
        <dbReference type="EMBL" id="BDM72076.1"/>
    </source>
</evidence>
<reference evidence="2" key="1">
    <citation type="submission" date="2022-06" db="EMBL/GenBank/DDBJ databases">
        <title>Complete genome sequence of Streptomyces nigrescens HEK616.</title>
        <authorList>
            <person name="Asamizu S."/>
            <person name="Onaka H."/>
        </authorList>
    </citation>
    <scope>NUCLEOTIDE SEQUENCE</scope>
    <source>
        <strain evidence="2">HEK616</strain>
    </source>
</reference>
<accession>A0ABM8A0C7</accession>
<name>A0ABM8A0C7_STRNI</name>
<dbReference type="SUPFAM" id="SSF54001">
    <property type="entry name" value="Cysteine proteinases"/>
    <property type="match status" value="1"/>
</dbReference>
<protein>
    <submittedName>
        <fullName evidence="2">N-hydroxyarylamine O-acetyltransferase</fullName>
    </submittedName>
</protein>
<dbReference type="PANTHER" id="PTHR11786">
    <property type="entry name" value="N-HYDROXYARYLAMINE O-ACETYLTRANSFERASE"/>
    <property type="match status" value="1"/>
</dbReference>
<evidence type="ECO:0000256" key="1">
    <source>
        <dbReference type="ARBA" id="ARBA00006547"/>
    </source>
</evidence>
<dbReference type="Pfam" id="PF00797">
    <property type="entry name" value="Acetyltransf_2"/>
    <property type="match status" value="1"/>
</dbReference>
<dbReference type="InterPro" id="IPR038765">
    <property type="entry name" value="Papain-like_cys_pep_sf"/>
</dbReference>
<dbReference type="Proteomes" id="UP001059597">
    <property type="component" value="Chromosome"/>
</dbReference>
<dbReference type="InterPro" id="IPR001447">
    <property type="entry name" value="Arylamine_N-AcTrfase"/>
</dbReference>
<evidence type="ECO:0000313" key="3">
    <source>
        <dbReference type="Proteomes" id="UP001059597"/>
    </source>
</evidence>
<dbReference type="PANTHER" id="PTHR11786:SF0">
    <property type="entry name" value="ARYLAMINE N-ACETYLTRANSFERASE 4-RELATED"/>
    <property type="match status" value="1"/>
</dbReference>
<dbReference type="Gene3D" id="3.30.2140.10">
    <property type="entry name" value="Arylamine N-acetyltransferase"/>
    <property type="match status" value="1"/>
</dbReference>
<dbReference type="EMBL" id="AP026073">
    <property type="protein sequence ID" value="BDM72076.1"/>
    <property type="molecule type" value="Genomic_DNA"/>
</dbReference>
<sequence>MLTPEAVDAYLHRMGTKRPERPTVAALRELHERHVLSIPFENIDFNLRLPINMGADALPKITEQRRGGGCYELNGAFSEVLRALGYDVTVMAGRVLEDGELGPLMGHLILRVIAEDSPEPWLVDVGYGRGFRHPLRLDSRAPQEDPQGTFELREAADGDLDVYRNGSHQYRFETRSRTVDDFRPTLWWFRSADDSPFLTQLFCTRPTSRGRVTLSGRKLVQVVDGTRTKEELADDEAVFAAYRTHFGFDLDALPTPPVPAG</sequence>
<dbReference type="RefSeq" id="WP_261955551.1">
    <property type="nucleotide sequence ID" value="NZ_AP026073.1"/>
</dbReference>
<dbReference type="Gene3D" id="2.40.128.150">
    <property type="entry name" value="Cysteine proteinases"/>
    <property type="match status" value="1"/>
</dbReference>
<proteinExistence type="inferred from homology"/>
<comment type="similarity">
    <text evidence="1">Belongs to the arylamine N-acetyltransferase family.</text>
</comment>
<gene>
    <name evidence="2" type="ORF">HEK616_55630</name>
</gene>